<keyword evidence="3" id="KW-0547">Nucleotide-binding</keyword>
<evidence type="ECO:0000256" key="7">
    <source>
        <dbReference type="PROSITE-ProRule" id="PRU00706"/>
    </source>
</evidence>
<dbReference type="Pfam" id="PF00334">
    <property type="entry name" value="NDK"/>
    <property type="match status" value="3"/>
</dbReference>
<keyword evidence="5" id="KW-0067">ATP-binding</keyword>
<dbReference type="GO" id="GO:0005524">
    <property type="term" value="F:ATP binding"/>
    <property type="evidence" value="ECO:0007669"/>
    <property type="project" value="UniProtKB-KW"/>
</dbReference>
<evidence type="ECO:0000313" key="11">
    <source>
        <dbReference type="Proteomes" id="UP000663829"/>
    </source>
</evidence>
<keyword evidence="4" id="KW-0418">Kinase</keyword>
<keyword evidence="11" id="KW-1185">Reference proteome</keyword>
<feature type="domain" description="PLAT" evidence="8">
    <location>
        <begin position="710"/>
        <end position="828"/>
    </location>
</feature>
<reference evidence="9" key="1">
    <citation type="submission" date="2021-02" db="EMBL/GenBank/DDBJ databases">
        <authorList>
            <person name="Nowell W R."/>
        </authorList>
    </citation>
    <scope>NUCLEOTIDE SEQUENCE</scope>
</reference>
<proteinExistence type="inferred from homology"/>
<dbReference type="Proteomes" id="UP000681722">
    <property type="component" value="Unassembled WGS sequence"/>
</dbReference>
<dbReference type="InterPro" id="IPR036392">
    <property type="entry name" value="PLAT/LH2_dom_sf"/>
</dbReference>
<accession>A0A814IF95</accession>
<dbReference type="Pfam" id="PF01477">
    <property type="entry name" value="PLAT"/>
    <property type="match status" value="2"/>
</dbReference>
<keyword evidence="2" id="KW-0808">Transferase</keyword>
<evidence type="ECO:0000256" key="4">
    <source>
        <dbReference type="ARBA" id="ARBA00022777"/>
    </source>
</evidence>
<dbReference type="SUPFAM" id="SSF49723">
    <property type="entry name" value="Lipase/lipooxygenase domain (PLAT/LH2 domain)"/>
    <property type="match status" value="3"/>
</dbReference>
<evidence type="ECO:0000256" key="6">
    <source>
        <dbReference type="PROSITE-ProRule" id="PRU00152"/>
    </source>
</evidence>
<dbReference type="GO" id="GO:0016301">
    <property type="term" value="F:kinase activity"/>
    <property type="evidence" value="ECO:0007669"/>
    <property type="project" value="UniProtKB-KW"/>
</dbReference>
<protein>
    <recommendedName>
        <fullName evidence="8">PLAT domain-containing protein</fullName>
    </recommendedName>
</protein>
<dbReference type="Gene3D" id="3.30.70.141">
    <property type="entry name" value="Nucleoside diphosphate kinase-like domain"/>
    <property type="match status" value="3"/>
</dbReference>
<dbReference type="OrthoDB" id="10263751at2759"/>
<dbReference type="PROSITE" id="PS50095">
    <property type="entry name" value="PLAT"/>
    <property type="match status" value="2"/>
</dbReference>
<dbReference type="Proteomes" id="UP000663829">
    <property type="component" value="Unassembled WGS sequence"/>
</dbReference>
<dbReference type="PROSITE" id="PS51374">
    <property type="entry name" value="NDPK_LIKE"/>
    <property type="match status" value="3"/>
</dbReference>
<comment type="caution">
    <text evidence="9">The sequence shown here is derived from an EMBL/GenBank/DDBJ whole genome shotgun (WGS) entry which is preliminary data.</text>
</comment>
<evidence type="ECO:0000256" key="2">
    <source>
        <dbReference type="ARBA" id="ARBA00022679"/>
    </source>
</evidence>
<dbReference type="InterPro" id="IPR001024">
    <property type="entry name" value="PLAT/LH2_dom"/>
</dbReference>
<dbReference type="SMART" id="SM00562">
    <property type="entry name" value="NDK"/>
    <property type="match status" value="2"/>
</dbReference>
<comment type="caution">
    <text evidence="6">Lacks conserved residue(s) required for the propagation of feature annotation.</text>
</comment>
<dbReference type="EMBL" id="CAJOBC010003607">
    <property type="protein sequence ID" value="CAF3792290.1"/>
    <property type="molecule type" value="Genomic_DNA"/>
</dbReference>
<feature type="domain" description="PLAT" evidence="8">
    <location>
        <begin position="848"/>
        <end position="967"/>
    </location>
</feature>
<evidence type="ECO:0000256" key="1">
    <source>
        <dbReference type="ARBA" id="ARBA00008142"/>
    </source>
</evidence>
<evidence type="ECO:0000256" key="3">
    <source>
        <dbReference type="ARBA" id="ARBA00022741"/>
    </source>
</evidence>
<evidence type="ECO:0000256" key="5">
    <source>
        <dbReference type="ARBA" id="ARBA00022840"/>
    </source>
</evidence>
<comment type="similarity">
    <text evidence="1 7">Belongs to the NDK family.</text>
</comment>
<evidence type="ECO:0000259" key="8">
    <source>
        <dbReference type="PROSITE" id="PS50095"/>
    </source>
</evidence>
<dbReference type="InterPro" id="IPR036850">
    <property type="entry name" value="NDK-like_dom_sf"/>
</dbReference>
<dbReference type="InterPro" id="IPR034907">
    <property type="entry name" value="NDK-like_dom"/>
</dbReference>
<name>A0A814IF95_9BILA</name>
<sequence length="1212" mass="139261">MLAKEGLKVVDVYQEWAGSTVVLEDLFLKLKRSLTQAEFLTYYSVPIIECRYRGHCEPSLLFFGINDSFLAKYSDIERSLVSTIGKTSVITEPMLYTEESESLRSLLTQTAEKIDENTWLQQEPYKLNVALFVIKPDLLASGKKDEIIDHLKERGFIIHHMQDKLLNDENITKIFKPSNYLEPHLIDEFNRFMSSGPSTYIVLSKGHTGKTTLDELSYFVGPNDPDRAKEIAKDSLVARYGTDAILNGFHISENNEEARKEIQVTFPDYHLPIIEGKRIVEYIQQSATLGLIGPAQCRTKKATIIQTIRNAGFEVRYQKPYTFRSDEVESLYIKHRNDHFFKQMIEAYTVGPCLLLYIAKHENAVSDFIKFIGPFRREEYMTMPGTLRCDFDDPISPMTTIHGSETIIDARKELKQFFPYQQTCSILKPNLSSVQKDEIMKRIRAAGFTILSKETRQLSKELLTQMYARHNGLPWFQDFIRFMNSDVCTILILGREDAVMAYREMMGPVDPVKAKTDAPESIRAIYGLDIMRNAVHASSHIKFAREEIRLLYPDYEFIKKRPSFIHTIKESVDVDSEFDKSKQINHDIDSLTSQRISQDMHDDADEFIYLEPNEILYDVSVYTRTRENISEDTAVFLTLIGRTTETKKFLLQFADNTIQSLLPNKMDVFRFVDQDVGSVCCIGLLTFTELTVLSLFQLKAIKFSHDGRGFPKNWFVGTVNVTLPSRNKTYGILLSGPQGVYAFQLRKSLTNRIPFENRCRDIFLVEVDNELRQLEYVVLEHNNENAAPAWYVDFVVIKLLNHQQEYFFPVNRWLSTNYLDGKTKVTLSSAVMSVVSEEDLLENRSDLIKYEIHITTGSMPKAATNSPVWITINGTKSSITNKYLEIANNELFPFEPSQTDTFILYDQDVGEIEKLFLGHEIVQYGEGLFLKNISINVPSKGSESEKFRINKWLNPKRVDGIPLLEIQVQKPLVKEVKQRSVKKKTVRRRTALPTSNPRAVVSQIPSRTANATETTLHTSVSSESLKVENEYVYFVYILTRDFECDIARPSVFIDLFIDKINRTDYMRLKCENGQDIKQALEKRSFAKFIVKGPKVNGVRRLCDSMTYIKPLFKLFENSKWLDCSAGNGYGIVSLNFDQIIDPTIASSVEEMKEQISQSFIRTTQKISDTNLKQTSEQLEEHIRAIFKTFSAETGFSVNDKRKLSSTDLSQKK</sequence>
<dbReference type="PANTHER" id="PTHR46161:SF3">
    <property type="entry name" value="NUCLEOSIDE DIPHOSPHATE KINASE DDB_G0292928-RELATED"/>
    <property type="match status" value="1"/>
</dbReference>
<dbReference type="Gene3D" id="2.60.60.20">
    <property type="entry name" value="PLAT/LH2 domain"/>
    <property type="match status" value="3"/>
</dbReference>
<evidence type="ECO:0000313" key="10">
    <source>
        <dbReference type="EMBL" id="CAF3792290.1"/>
    </source>
</evidence>
<dbReference type="AlphaFoldDB" id="A0A814IF95"/>
<dbReference type="SUPFAM" id="SSF54919">
    <property type="entry name" value="Nucleoside diphosphate kinase, NDK"/>
    <property type="match status" value="3"/>
</dbReference>
<evidence type="ECO:0000313" key="9">
    <source>
        <dbReference type="EMBL" id="CAF1020889.1"/>
    </source>
</evidence>
<gene>
    <name evidence="9" type="ORF">GPM918_LOCUS14772</name>
    <name evidence="10" type="ORF">SRO942_LOCUS14772</name>
</gene>
<organism evidence="9 11">
    <name type="scientific">Didymodactylos carnosus</name>
    <dbReference type="NCBI Taxonomy" id="1234261"/>
    <lineage>
        <taxon>Eukaryota</taxon>
        <taxon>Metazoa</taxon>
        <taxon>Spiralia</taxon>
        <taxon>Gnathifera</taxon>
        <taxon>Rotifera</taxon>
        <taxon>Eurotatoria</taxon>
        <taxon>Bdelloidea</taxon>
        <taxon>Philodinida</taxon>
        <taxon>Philodinidae</taxon>
        <taxon>Didymodactylos</taxon>
    </lineage>
</organism>
<dbReference type="PANTHER" id="PTHR46161">
    <property type="entry name" value="NUCLEOSIDE DIPHOSPHATE KINASE"/>
    <property type="match status" value="1"/>
</dbReference>
<dbReference type="EMBL" id="CAJNOQ010003607">
    <property type="protein sequence ID" value="CAF1020889.1"/>
    <property type="molecule type" value="Genomic_DNA"/>
</dbReference>